<dbReference type="Pfam" id="PF00884">
    <property type="entry name" value="Sulfatase"/>
    <property type="match status" value="1"/>
</dbReference>
<evidence type="ECO:0000256" key="5">
    <source>
        <dbReference type="ARBA" id="ARBA00022989"/>
    </source>
</evidence>
<comment type="subcellular location">
    <subcellularLocation>
        <location evidence="1">Cell membrane</location>
        <topology evidence="1">Multi-pass membrane protein</topology>
    </subcellularLocation>
</comment>
<sequence>MASFNWPQGSLFWSARKCGLKDFGGTAQMHFKTEDETDTLEGSTQEKKSKHERKAEAPASDLERDENLPFEEAGNSEADGSEPGGEADSSEPDSTEPVAEAVRTAGHFPRTRKYLVFWSCYFAAVLVFLITQYRQVVGTDLNDRKYGNLIFILLAGSVAVTAVMTMFVMQPKKLRGKNGKELKQRIRPWDFAIILAADICAFLVIEYVNNDIFDQMEFRYMALNVLGIFIMNMILLFWLNSVRRSLMAVTAIWGCMSIAFYYVYLFRGEPLQLIDFFSITTAATVAGSYTFTLTRAIVVDIVVSACLMAVWLNMRCHVIAKKLWGKLLMRAGIAVFMFGMYFFYLNVNWNGGLGILTDLFAPMKTYQEYGTTVGFFCVAKYMRLTPPDGYSVSKTEKIAEDSCEEESPNTTTATKPVNIICIMNESWADYRMVGDLETNQPVMPYYDSMEENTIKGHTLVCIRGGGTAKTEYEFLTGNSVKRFPGMVPYVSYFTHDEYGLARTLSAQGYETAAMHPYKGSNWNRYTAYRLLGFDHYYTEDDYDADTEKVRGLITDKANYKKIIDLVNSKEDPTQPYFLFDVTMQNHGGYTSADYTGDITVDGYTDDSVNRYLSLEHLSDQALEELIEYFKNYDQPTIICMFGDHYPTLPDSFTEYISGSSYDDLSLQDQMWYYATPFFIWANYDIPEEENVLTSTNFLSTMLLENTGLQMTDYNYYLKDLQETIPALNHMGYVNADGVYTAWQDGDTESLQAEWEYECLQYNNLGPKGRRIDWFFALTEDSGKSRKISGG</sequence>
<evidence type="ECO:0000256" key="3">
    <source>
        <dbReference type="ARBA" id="ARBA00022475"/>
    </source>
</evidence>
<evidence type="ECO:0000256" key="7">
    <source>
        <dbReference type="SAM" id="MobiDB-lite"/>
    </source>
</evidence>
<dbReference type="AlphaFoldDB" id="A0A7X2P6F7"/>
<proteinExistence type="predicted"/>
<keyword evidence="11" id="KW-1185">Reference proteome</keyword>
<evidence type="ECO:0000256" key="6">
    <source>
        <dbReference type="ARBA" id="ARBA00023136"/>
    </source>
</evidence>
<keyword evidence="3" id="KW-1003">Cell membrane</keyword>
<dbReference type="CDD" id="cd16015">
    <property type="entry name" value="LTA_synthase"/>
    <property type="match status" value="1"/>
</dbReference>
<dbReference type="PANTHER" id="PTHR47371">
    <property type="entry name" value="LIPOTEICHOIC ACID SYNTHASE"/>
    <property type="match status" value="1"/>
</dbReference>
<keyword evidence="6 8" id="KW-0472">Membrane</keyword>
<dbReference type="SUPFAM" id="SSF53649">
    <property type="entry name" value="Alkaline phosphatase-like"/>
    <property type="match status" value="1"/>
</dbReference>
<gene>
    <name evidence="10" type="ORF">FYJ60_01850</name>
</gene>
<comment type="caution">
    <text evidence="10">The sequence shown here is derived from an EMBL/GenBank/DDBJ whole genome shotgun (WGS) entry which is preliminary data.</text>
</comment>
<organism evidence="10 11">
    <name type="scientific">Bilifractor porci</name>
    <dbReference type="NCBI Taxonomy" id="2606636"/>
    <lineage>
        <taxon>Bacteria</taxon>
        <taxon>Bacillati</taxon>
        <taxon>Bacillota</taxon>
        <taxon>Clostridia</taxon>
        <taxon>Lachnospirales</taxon>
        <taxon>Lachnospiraceae</taxon>
        <taxon>Bilifractor</taxon>
    </lineage>
</organism>
<keyword evidence="4 8" id="KW-0812">Transmembrane</keyword>
<feature type="transmembrane region" description="Helical" evidence="8">
    <location>
        <begin position="246"/>
        <end position="266"/>
    </location>
</feature>
<evidence type="ECO:0000313" key="10">
    <source>
        <dbReference type="EMBL" id="MST81079.1"/>
    </source>
</evidence>
<comment type="pathway">
    <text evidence="2">Cell wall biogenesis; lipoteichoic acid biosynthesis.</text>
</comment>
<feature type="transmembrane region" description="Helical" evidence="8">
    <location>
        <begin position="115"/>
        <end position="134"/>
    </location>
</feature>
<feature type="transmembrane region" description="Helical" evidence="8">
    <location>
        <begin position="323"/>
        <end position="344"/>
    </location>
</feature>
<keyword evidence="5 8" id="KW-1133">Transmembrane helix</keyword>
<evidence type="ECO:0000256" key="4">
    <source>
        <dbReference type="ARBA" id="ARBA00022692"/>
    </source>
</evidence>
<dbReference type="Proteomes" id="UP000466864">
    <property type="component" value="Unassembled WGS sequence"/>
</dbReference>
<evidence type="ECO:0000256" key="8">
    <source>
        <dbReference type="SAM" id="Phobius"/>
    </source>
</evidence>
<dbReference type="InterPro" id="IPR017850">
    <property type="entry name" value="Alkaline_phosphatase_core_sf"/>
</dbReference>
<accession>A0A7X2P6F7</accession>
<name>A0A7X2P6F7_9FIRM</name>
<dbReference type="GO" id="GO:0005886">
    <property type="term" value="C:plasma membrane"/>
    <property type="evidence" value="ECO:0007669"/>
    <property type="project" value="UniProtKB-SubCell"/>
</dbReference>
<feature type="transmembrane region" description="Helical" evidence="8">
    <location>
        <begin position="220"/>
        <end position="239"/>
    </location>
</feature>
<evidence type="ECO:0000259" key="9">
    <source>
        <dbReference type="Pfam" id="PF00884"/>
    </source>
</evidence>
<dbReference type="InterPro" id="IPR000917">
    <property type="entry name" value="Sulfatase_N"/>
</dbReference>
<feature type="compositionally biased region" description="Basic and acidic residues" evidence="7">
    <location>
        <begin position="44"/>
        <end position="67"/>
    </location>
</feature>
<reference evidence="10 11" key="1">
    <citation type="submission" date="2019-08" db="EMBL/GenBank/DDBJ databases">
        <title>In-depth cultivation of the pig gut microbiome towards novel bacterial diversity and tailored functional studies.</title>
        <authorList>
            <person name="Wylensek D."/>
            <person name="Hitch T.C.A."/>
            <person name="Clavel T."/>
        </authorList>
    </citation>
    <scope>NUCLEOTIDE SEQUENCE [LARGE SCALE GENOMIC DNA]</scope>
    <source>
        <strain evidence="10 11">Oil+RF-744-WCA-WT-13</strain>
    </source>
</reference>
<dbReference type="EMBL" id="VUMV01000001">
    <property type="protein sequence ID" value="MST81079.1"/>
    <property type="molecule type" value="Genomic_DNA"/>
</dbReference>
<evidence type="ECO:0000256" key="2">
    <source>
        <dbReference type="ARBA" id="ARBA00004936"/>
    </source>
</evidence>
<evidence type="ECO:0000313" key="11">
    <source>
        <dbReference type="Proteomes" id="UP000466864"/>
    </source>
</evidence>
<feature type="transmembrane region" description="Helical" evidence="8">
    <location>
        <begin position="286"/>
        <end position="311"/>
    </location>
</feature>
<feature type="region of interest" description="Disordered" evidence="7">
    <location>
        <begin position="30"/>
        <end position="100"/>
    </location>
</feature>
<feature type="domain" description="Sulfatase N-terminal" evidence="9">
    <location>
        <begin position="418"/>
        <end position="703"/>
    </location>
</feature>
<protein>
    <submittedName>
        <fullName evidence="10">LTA synthase family protein</fullName>
    </submittedName>
</protein>
<dbReference type="PANTHER" id="PTHR47371:SF3">
    <property type="entry name" value="PHOSPHOGLYCEROL TRANSFERASE I"/>
    <property type="match status" value="1"/>
</dbReference>
<feature type="transmembrane region" description="Helical" evidence="8">
    <location>
        <begin position="146"/>
        <end position="168"/>
    </location>
</feature>
<dbReference type="InterPro" id="IPR050448">
    <property type="entry name" value="OpgB/LTA_synthase_biosynth"/>
</dbReference>
<dbReference type="Gene3D" id="3.40.720.10">
    <property type="entry name" value="Alkaline Phosphatase, subunit A"/>
    <property type="match status" value="1"/>
</dbReference>
<evidence type="ECO:0000256" key="1">
    <source>
        <dbReference type="ARBA" id="ARBA00004651"/>
    </source>
</evidence>
<feature type="transmembrane region" description="Helical" evidence="8">
    <location>
        <begin position="189"/>
        <end position="208"/>
    </location>
</feature>